<dbReference type="InterPro" id="IPR011604">
    <property type="entry name" value="PDDEXK-like_dom_sf"/>
</dbReference>
<dbReference type="SUPFAM" id="SSF52980">
    <property type="entry name" value="Restriction endonuclease-like"/>
    <property type="match status" value="1"/>
</dbReference>
<feature type="domain" description="YqaJ viral recombinase" evidence="3">
    <location>
        <begin position="14"/>
        <end position="147"/>
    </location>
</feature>
<keyword evidence="1" id="KW-0378">Hydrolase</keyword>
<evidence type="ECO:0000259" key="3">
    <source>
        <dbReference type="Pfam" id="PF09588"/>
    </source>
</evidence>
<accession>A0A9D2T593</accession>
<dbReference type="InterPro" id="IPR019080">
    <property type="entry name" value="YqaJ_viral_recombinase"/>
</dbReference>
<reference evidence="4" key="2">
    <citation type="submission" date="2021-04" db="EMBL/GenBank/DDBJ databases">
        <authorList>
            <person name="Gilroy R."/>
        </authorList>
    </citation>
    <scope>NUCLEOTIDE SEQUENCE</scope>
    <source>
        <strain evidence="4">ChiSjej5B23-2810</strain>
    </source>
</reference>
<dbReference type="PANTHER" id="PTHR46609:SF6">
    <property type="entry name" value="EXONUCLEASE, PHAGE-TYPE_RECB, C-TERMINAL DOMAIN-CONTAINING PROTEIN-RELATED"/>
    <property type="match status" value="1"/>
</dbReference>
<dbReference type="AlphaFoldDB" id="A0A9D2T593"/>
<dbReference type="NCBIfam" id="TIGR03033">
    <property type="entry name" value="phage_rel_nuc"/>
    <property type="match status" value="1"/>
</dbReference>
<evidence type="ECO:0000313" key="5">
    <source>
        <dbReference type="Proteomes" id="UP000823906"/>
    </source>
</evidence>
<dbReference type="EMBL" id="DWWN01000035">
    <property type="protein sequence ID" value="HJC45540.1"/>
    <property type="molecule type" value="Genomic_DNA"/>
</dbReference>
<dbReference type="Pfam" id="PF09588">
    <property type="entry name" value="YqaJ"/>
    <property type="match status" value="1"/>
</dbReference>
<dbReference type="InterPro" id="IPR017482">
    <property type="entry name" value="Lambda-type_endonuclease"/>
</dbReference>
<protein>
    <submittedName>
        <fullName evidence="4">YqaJ viral recombinase family protein</fullName>
    </submittedName>
</protein>
<dbReference type="InterPro" id="IPR011335">
    <property type="entry name" value="Restrct_endonuc-II-like"/>
</dbReference>
<gene>
    <name evidence="4" type="ORF">H9703_05320</name>
</gene>
<proteinExistence type="predicted"/>
<dbReference type="Gene3D" id="3.90.320.10">
    <property type="match status" value="1"/>
</dbReference>
<dbReference type="PANTHER" id="PTHR46609">
    <property type="entry name" value="EXONUCLEASE, PHAGE-TYPE/RECB, C-TERMINAL DOMAIN-CONTAINING PROTEIN"/>
    <property type="match status" value="1"/>
</dbReference>
<keyword evidence="2" id="KW-0175">Coiled coil</keyword>
<dbReference type="InterPro" id="IPR051703">
    <property type="entry name" value="NF-kappa-B_Signaling_Reg"/>
</dbReference>
<sequence>MKRLLSTVGLSHADWLHARKQGITGTDAGAITGMNSYVSAFQVYQDKLSTDVQETDNEAMRQGRDLEEYVASRFMEATGFKVRRANAIFQNEAHPIMLADFDRLIVGQKAGLECKTVSPYSADKWKDGAIPLHYQMQVQHYLAVSGFDCWYIAAMIFGKEFIIRKIERDEELIQYLVTIEERFWKEHILAHVLPEPDGSNSCSEEIAKLYFKSDGAKSVQLLGCNGLLNRRQELTALIDKMEKERSAIDQKIKLEMQDAAYGIAEPYRVSWVSSDTTRLDTKRLKAEQPDIYNQYSKTTTSRRFTVTKAA</sequence>
<reference evidence="4" key="1">
    <citation type="journal article" date="2021" name="PeerJ">
        <title>Extensive microbial diversity within the chicken gut microbiome revealed by metagenomics and culture.</title>
        <authorList>
            <person name="Gilroy R."/>
            <person name="Ravi A."/>
            <person name="Getino M."/>
            <person name="Pursley I."/>
            <person name="Horton D.L."/>
            <person name="Alikhan N.F."/>
            <person name="Baker D."/>
            <person name="Gharbi K."/>
            <person name="Hall N."/>
            <person name="Watson M."/>
            <person name="Adriaenssens E.M."/>
            <person name="Foster-Nyarko E."/>
            <person name="Jarju S."/>
            <person name="Secka A."/>
            <person name="Antonio M."/>
            <person name="Oren A."/>
            <person name="Chaudhuri R.R."/>
            <person name="La Ragione R."/>
            <person name="Hildebrand F."/>
            <person name="Pallen M.J."/>
        </authorList>
    </citation>
    <scope>NUCLEOTIDE SEQUENCE</scope>
    <source>
        <strain evidence="4">ChiSjej5B23-2810</strain>
    </source>
</reference>
<comment type="caution">
    <text evidence="4">The sequence shown here is derived from an EMBL/GenBank/DDBJ whole genome shotgun (WGS) entry which is preliminary data.</text>
</comment>
<feature type="coiled-coil region" evidence="2">
    <location>
        <begin position="224"/>
        <end position="251"/>
    </location>
</feature>
<evidence type="ECO:0000313" key="4">
    <source>
        <dbReference type="EMBL" id="HJC45540.1"/>
    </source>
</evidence>
<name>A0A9D2T593_9FIRM</name>
<organism evidence="4 5">
    <name type="scientific">Candidatus Faecalibacterium faecigallinarum</name>
    <dbReference type="NCBI Taxonomy" id="2838577"/>
    <lineage>
        <taxon>Bacteria</taxon>
        <taxon>Bacillati</taxon>
        <taxon>Bacillota</taxon>
        <taxon>Clostridia</taxon>
        <taxon>Eubacteriales</taxon>
        <taxon>Oscillospiraceae</taxon>
        <taxon>Faecalibacterium</taxon>
    </lineage>
</organism>
<evidence type="ECO:0000256" key="2">
    <source>
        <dbReference type="SAM" id="Coils"/>
    </source>
</evidence>
<evidence type="ECO:0000256" key="1">
    <source>
        <dbReference type="ARBA" id="ARBA00022801"/>
    </source>
</evidence>
<dbReference type="GO" id="GO:0016787">
    <property type="term" value="F:hydrolase activity"/>
    <property type="evidence" value="ECO:0007669"/>
    <property type="project" value="UniProtKB-KW"/>
</dbReference>
<dbReference type="Proteomes" id="UP000823906">
    <property type="component" value="Unassembled WGS sequence"/>
</dbReference>